<accession>A0A6C0ILH9</accession>
<evidence type="ECO:0000259" key="2">
    <source>
        <dbReference type="Pfam" id="PF01755"/>
    </source>
</evidence>
<sequence length="206" mass="24871">MLNNVFYINLDHREDRKKNIENELNELMWDYQRFNAIKLKDGRIGCSMSHLTLLKKAKQEKLDYIVIIEDDAHFLNKIFINNTISYINENNINFDVLLLAGNIRERPIAINEQNIYKIKKCCTTTAYIVKSHYYDKLIQNIQEGIQKLLKKPKEHYFYAIDVYWQHLQNKDNWKIIFPRTVTQRADYSDIEKCNINYDYLMLDKYE</sequence>
<name>A0A6C0ILH9_9ZZZZ</name>
<feature type="coiled-coil region" evidence="1">
    <location>
        <begin position="10"/>
        <end position="37"/>
    </location>
</feature>
<dbReference type="Pfam" id="PF01755">
    <property type="entry name" value="Glyco_transf_25"/>
    <property type="match status" value="1"/>
</dbReference>
<keyword evidence="1" id="KW-0175">Coiled coil</keyword>
<evidence type="ECO:0000313" key="3">
    <source>
        <dbReference type="EMBL" id="QHT94048.1"/>
    </source>
</evidence>
<evidence type="ECO:0000256" key="1">
    <source>
        <dbReference type="SAM" id="Coils"/>
    </source>
</evidence>
<protein>
    <recommendedName>
        <fullName evidence="2">Glycosyl transferase family 25 domain-containing protein</fullName>
    </recommendedName>
</protein>
<dbReference type="InterPro" id="IPR002654">
    <property type="entry name" value="Glyco_trans_25"/>
</dbReference>
<organism evidence="3">
    <name type="scientific">viral metagenome</name>
    <dbReference type="NCBI Taxonomy" id="1070528"/>
    <lineage>
        <taxon>unclassified sequences</taxon>
        <taxon>metagenomes</taxon>
        <taxon>organismal metagenomes</taxon>
    </lineage>
</organism>
<reference evidence="3" key="1">
    <citation type="journal article" date="2020" name="Nature">
        <title>Giant virus diversity and host interactions through global metagenomics.</title>
        <authorList>
            <person name="Schulz F."/>
            <person name="Roux S."/>
            <person name="Paez-Espino D."/>
            <person name="Jungbluth S."/>
            <person name="Walsh D.A."/>
            <person name="Denef V.J."/>
            <person name="McMahon K.D."/>
            <person name="Konstantinidis K.T."/>
            <person name="Eloe-Fadrosh E.A."/>
            <person name="Kyrpides N.C."/>
            <person name="Woyke T."/>
        </authorList>
    </citation>
    <scope>NUCLEOTIDE SEQUENCE</scope>
    <source>
        <strain evidence="3">GVMAG-M-3300024258-14</strain>
    </source>
</reference>
<feature type="domain" description="Glycosyl transferase family 25" evidence="2">
    <location>
        <begin position="39"/>
        <end position="143"/>
    </location>
</feature>
<dbReference type="AlphaFoldDB" id="A0A6C0ILH9"/>
<dbReference type="EMBL" id="MN740213">
    <property type="protein sequence ID" value="QHT94048.1"/>
    <property type="molecule type" value="Genomic_DNA"/>
</dbReference>
<proteinExistence type="predicted"/>
<dbReference type="CDD" id="cd06532">
    <property type="entry name" value="Glyco_transf_25"/>
    <property type="match status" value="1"/>
</dbReference>